<dbReference type="Gene3D" id="2.170.260.10">
    <property type="entry name" value="paz domain"/>
    <property type="match status" value="1"/>
</dbReference>
<dbReference type="InterPro" id="IPR012337">
    <property type="entry name" value="RNaseH-like_sf"/>
</dbReference>
<name>M9VXW7_ONCFA</name>
<dbReference type="Gene3D" id="3.30.420.10">
    <property type="entry name" value="Ribonuclease H-like superfamily/Ribonuclease H"/>
    <property type="match status" value="1"/>
</dbReference>
<evidence type="ECO:0000259" key="8">
    <source>
        <dbReference type="PROSITE" id="PS50821"/>
    </source>
</evidence>
<comment type="subcellular location">
    <subcellularLocation>
        <location evidence="1">Cytoplasm</location>
    </subcellularLocation>
</comment>
<evidence type="ECO:0000256" key="6">
    <source>
        <dbReference type="ARBA" id="ARBA00038291"/>
    </source>
</evidence>
<dbReference type="SUPFAM" id="SSF101690">
    <property type="entry name" value="PAZ domain"/>
    <property type="match status" value="1"/>
</dbReference>
<keyword evidence="3" id="KW-0963">Cytoplasm</keyword>
<dbReference type="GO" id="GO:0034587">
    <property type="term" value="P:piRNA processing"/>
    <property type="evidence" value="ECO:0007669"/>
    <property type="project" value="UniProtKB-ARBA"/>
</dbReference>
<dbReference type="Gene3D" id="3.40.50.2300">
    <property type="match status" value="1"/>
</dbReference>
<evidence type="ECO:0000256" key="5">
    <source>
        <dbReference type="ARBA" id="ARBA00023158"/>
    </source>
</evidence>
<reference evidence="10" key="1">
    <citation type="journal article" date="2013" name="Biol. Open">
        <title>Evidence against a germ plasm in the milkweed bug Oncopeltus fasciatus, a hemimetabolous insect.</title>
        <authorList>
            <person name="Ewen-Campen B."/>
            <person name="Jones T."/>
            <person name="Extavour C.G."/>
        </authorList>
    </citation>
    <scope>NUCLEOTIDE SEQUENCE</scope>
</reference>
<accession>M9VXW7</accession>
<dbReference type="SMART" id="SM00949">
    <property type="entry name" value="PAZ"/>
    <property type="match status" value="1"/>
</dbReference>
<dbReference type="InterPro" id="IPR036085">
    <property type="entry name" value="PAZ_dom_sf"/>
</dbReference>
<dbReference type="AlphaFoldDB" id="M9VXW7"/>
<dbReference type="CDD" id="cd04658">
    <property type="entry name" value="Piwi_piwi-like_Euk"/>
    <property type="match status" value="1"/>
</dbReference>
<dbReference type="SUPFAM" id="SSF53098">
    <property type="entry name" value="Ribonuclease H-like"/>
    <property type="match status" value="1"/>
</dbReference>
<sequence>MSDKGTGRSRSRASRGRSRGTPASSPPQQAAKSPSEETPPVGRGPPSAWSPRPQPGEPTRPQQVSAWGKQRLQQQTPQSQPQQPSQPTSPSSQAEAGLTPGVKDISAAFRGMQMSSATGGASSASGDASSATGGASSDTGGASATGDRPTYLKRGNLRGRLEINKPFITKPSGCNSKIGVDGTFIKVVTNHFRLIRTMDWSLCQYWVDFSPEEDRNKIRKALLRDHRDVIGDGYMFDGAMLFTVQRIHTPGQKEVLELFSIREGDKAKIRLSIKFVGELALGDYQYIQLFNIIVRNCIDSMDFQLVGREYFDPRLKEDLTNFNLEIWPGYVTSILQFEQNIMMCLDVSHKVLRKDTVLELLNDMRKRFRDDWQVRFTQSILGAVVFTHYNNKPYRVDDVDFKSSPTSTFKKGNDDIQYITYYRERYQINIRELRQPLLISRPKARDLRGGRNQNIVLIPELCNMTGLSNEMRTNFQLMRAVADKTRIPPAERINAYYQFLDRMAENELVQTKLSQWKMNFANNLEEVRARRFNPESIVAKKEISYDNSGDWTRSLRGKEMLKSATLTNWVIIASANMTDKRGQGQLENFLAELKKAANSLLFDLPPPEKARADADKPSSFYHAIEKALSKKNIQLVMCVVPNNRTDIYSAIKKKCCIDRPVPSQVIAVKTLTHKNLLSVATKIIIQMNCKLGGVPWYVPLPFMGPNKEHDPSMVVGFDVCHDTSMKGKSHGALVASLDYYYSHYYSAVSQHSFGEELSNDIATHMGHAVIRFREINKKLPSRIIIYRDGVGESNIPFVLKHEVERIKTRLKDIFPGWNAKMVVVIVSKRIQTRIFENNDNPKPGTVVDNVITRPERYDFFLVSQSVKQGTVTPTSYSVIYDTLNWKADIMQKITYKLTHIYYNCSCTVRVPAQVQYAHKLAFLVGQALHQSPSSDLNGQLYFL</sequence>
<evidence type="ECO:0000259" key="9">
    <source>
        <dbReference type="PROSITE" id="PS50822"/>
    </source>
</evidence>
<evidence type="ECO:0000256" key="4">
    <source>
        <dbReference type="ARBA" id="ARBA00022884"/>
    </source>
</evidence>
<dbReference type="GO" id="GO:0003723">
    <property type="term" value="F:RNA binding"/>
    <property type="evidence" value="ECO:0007669"/>
    <property type="project" value="UniProtKB-KW"/>
</dbReference>
<feature type="compositionally biased region" description="Low complexity" evidence="7">
    <location>
        <begin position="19"/>
        <end position="33"/>
    </location>
</feature>
<feature type="region of interest" description="Disordered" evidence="7">
    <location>
        <begin position="1"/>
        <end position="98"/>
    </location>
</feature>
<keyword evidence="5" id="KW-0943">RNA-mediated gene silencing</keyword>
<keyword evidence="2" id="KW-0217">Developmental protein</keyword>
<evidence type="ECO:0000313" key="10">
    <source>
        <dbReference type="EMBL" id="AGJ83331.1"/>
    </source>
</evidence>
<dbReference type="FunFam" id="2.170.260.10:FF:000003">
    <property type="entry name" value="Piwi-like RNA-mediated gene silencing 2"/>
    <property type="match status" value="1"/>
</dbReference>
<evidence type="ECO:0000256" key="1">
    <source>
        <dbReference type="ARBA" id="ARBA00004496"/>
    </source>
</evidence>
<dbReference type="PANTHER" id="PTHR22891">
    <property type="entry name" value="EUKARYOTIC TRANSLATION INITIATION FACTOR 2C"/>
    <property type="match status" value="1"/>
</dbReference>
<dbReference type="PROSITE" id="PS50822">
    <property type="entry name" value="PIWI"/>
    <property type="match status" value="1"/>
</dbReference>
<evidence type="ECO:0000256" key="2">
    <source>
        <dbReference type="ARBA" id="ARBA00022473"/>
    </source>
</evidence>
<proteinExistence type="evidence at transcript level"/>
<dbReference type="InterPro" id="IPR003100">
    <property type="entry name" value="PAZ_dom"/>
</dbReference>
<feature type="region of interest" description="Disordered" evidence="7">
    <location>
        <begin position="116"/>
        <end position="156"/>
    </location>
</feature>
<dbReference type="InterPro" id="IPR014811">
    <property type="entry name" value="ArgoL1"/>
</dbReference>
<dbReference type="InterPro" id="IPR036397">
    <property type="entry name" value="RNaseH_sf"/>
</dbReference>
<dbReference type="EMBL" id="KC261572">
    <property type="protein sequence ID" value="AGJ83331.1"/>
    <property type="molecule type" value="mRNA"/>
</dbReference>
<dbReference type="GO" id="GO:0005737">
    <property type="term" value="C:cytoplasm"/>
    <property type="evidence" value="ECO:0007669"/>
    <property type="project" value="UniProtKB-SubCell"/>
</dbReference>
<feature type="compositionally biased region" description="Low complexity" evidence="7">
    <location>
        <begin position="73"/>
        <end position="93"/>
    </location>
</feature>
<feature type="domain" description="PAZ" evidence="8">
    <location>
        <begin position="356"/>
        <end position="466"/>
    </location>
</feature>
<evidence type="ECO:0000256" key="3">
    <source>
        <dbReference type="ARBA" id="ARBA00022490"/>
    </source>
</evidence>
<dbReference type="PROSITE" id="PS50821">
    <property type="entry name" value="PAZ"/>
    <property type="match status" value="1"/>
</dbReference>
<evidence type="ECO:0000256" key="7">
    <source>
        <dbReference type="SAM" id="MobiDB-lite"/>
    </source>
</evidence>
<comment type="similarity">
    <text evidence="6">Belongs to the argonaute family. Piwi subfamily.</text>
</comment>
<dbReference type="InterPro" id="IPR003165">
    <property type="entry name" value="Piwi"/>
</dbReference>
<dbReference type="Pfam" id="PF02171">
    <property type="entry name" value="Piwi"/>
    <property type="match status" value="1"/>
</dbReference>
<dbReference type="SMART" id="SM00950">
    <property type="entry name" value="Piwi"/>
    <property type="match status" value="1"/>
</dbReference>
<protein>
    <submittedName>
        <fullName evidence="10">Piwi</fullName>
    </submittedName>
</protein>
<dbReference type="Pfam" id="PF02170">
    <property type="entry name" value="PAZ"/>
    <property type="match status" value="1"/>
</dbReference>
<dbReference type="Pfam" id="PF23278">
    <property type="entry name" value="Piwi_N"/>
    <property type="match status" value="1"/>
</dbReference>
<feature type="compositionally biased region" description="Basic residues" evidence="7">
    <location>
        <begin position="7"/>
        <end position="18"/>
    </location>
</feature>
<dbReference type="CDD" id="cd02845">
    <property type="entry name" value="PAZ_piwi_like"/>
    <property type="match status" value="1"/>
</dbReference>
<keyword evidence="4" id="KW-0694">RNA-binding</keyword>
<feature type="domain" description="Piwi" evidence="9">
    <location>
        <begin position="635"/>
        <end position="929"/>
    </location>
</feature>
<dbReference type="Pfam" id="PF08699">
    <property type="entry name" value="ArgoL1"/>
    <property type="match status" value="1"/>
</dbReference>
<feature type="compositionally biased region" description="Low complexity" evidence="7">
    <location>
        <begin position="116"/>
        <end position="147"/>
    </location>
</feature>
<organism evidence="10">
    <name type="scientific">Oncopeltus fasciatus</name>
    <name type="common">Large milkweed bug</name>
    <dbReference type="NCBI Taxonomy" id="7536"/>
    <lineage>
        <taxon>Eukaryota</taxon>
        <taxon>Metazoa</taxon>
        <taxon>Ecdysozoa</taxon>
        <taxon>Arthropoda</taxon>
        <taxon>Hexapoda</taxon>
        <taxon>Insecta</taxon>
        <taxon>Pterygota</taxon>
        <taxon>Neoptera</taxon>
        <taxon>Paraneoptera</taxon>
        <taxon>Hemiptera</taxon>
        <taxon>Heteroptera</taxon>
        <taxon>Panheteroptera</taxon>
        <taxon>Pentatomomorpha</taxon>
        <taxon>Lygaeoidea</taxon>
        <taxon>Lygaeidae</taxon>
        <taxon>Lygaeinae</taxon>
        <taxon>Oncopeltus</taxon>
    </lineage>
</organism>